<dbReference type="Proteomes" id="UP000199051">
    <property type="component" value="Unassembled WGS sequence"/>
</dbReference>
<reference evidence="2" key="1">
    <citation type="submission" date="2016-10" db="EMBL/GenBank/DDBJ databases">
        <authorList>
            <person name="Varghese N."/>
            <person name="Submissions S."/>
        </authorList>
    </citation>
    <scope>NUCLEOTIDE SEQUENCE [LARGE SCALE GENOMIC DNA]</scope>
    <source>
        <strain evidence="2">DSM 44260</strain>
    </source>
</reference>
<name>A0A1H9ULI2_9PSEU</name>
<accession>A0A1H9ULI2</accession>
<dbReference type="AlphaFoldDB" id="A0A1H9ULI2"/>
<gene>
    <name evidence="1" type="ORF">SAMN04487818_107335</name>
</gene>
<evidence type="ECO:0008006" key="3">
    <source>
        <dbReference type="Google" id="ProtNLM"/>
    </source>
</evidence>
<proteinExistence type="predicted"/>
<organism evidence="1 2">
    <name type="scientific">Actinokineospora terrae</name>
    <dbReference type="NCBI Taxonomy" id="155974"/>
    <lineage>
        <taxon>Bacteria</taxon>
        <taxon>Bacillati</taxon>
        <taxon>Actinomycetota</taxon>
        <taxon>Actinomycetes</taxon>
        <taxon>Pseudonocardiales</taxon>
        <taxon>Pseudonocardiaceae</taxon>
        <taxon>Actinokineospora</taxon>
    </lineage>
</organism>
<evidence type="ECO:0000313" key="1">
    <source>
        <dbReference type="EMBL" id="SES10316.1"/>
    </source>
</evidence>
<keyword evidence="2" id="KW-1185">Reference proteome</keyword>
<evidence type="ECO:0000313" key="2">
    <source>
        <dbReference type="Proteomes" id="UP000199051"/>
    </source>
</evidence>
<sequence>MACHILGTGIYKEEDVTPWIASIRAAIDRISENETRSWQAIISQDPARIDSGLIVLDETTSIGEMVFDAASRPYFELVNGSNLNSVTHAATFPIHVRGSSTGYSYESCMHEARKSLKLLCSLISLVTRQTWLLRYGPDTHMLADGTAIDGLFPMPEYSIYYPEEAKGLSRNFPVAPLVITKEIADSWSAVMTDKILREALHTYHEALLLFGHGHESYGLVALVGVVEHLGKDGLEGKHKFGDALKVALGPELAEEYQKMAYGLRSTTAHGGPLHANEVAFGRSELFELLADHKAQQFGEVKPVLQVASVRLLRKRLSLE</sequence>
<dbReference type="EMBL" id="FOGI01000007">
    <property type="protein sequence ID" value="SES10316.1"/>
    <property type="molecule type" value="Genomic_DNA"/>
</dbReference>
<protein>
    <recommendedName>
        <fullName evidence="3">Apea-like HEPN domain-containing protein</fullName>
    </recommendedName>
</protein>